<dbReference type="Proteomes" id="UP000053405">
    <property type="component" value="Unassembled WGS sequence"/>
</dbReference>
<evidence type="ECO:0000256" key="1">
    <source>
        <dbReference type="ARBA" id="ARBA00004651"/>
    </source>
</evidence>
<evidence type="ECO:0000259" key="8">
    <source>
        <dbReference type="PROSITE" id="PS50850"/>
    </source>
</evidence>
<dbReference type="Gene3D" id="1.20.1720.10">
    <property type="entry name" value="Multidrug resistance protein D"/>
    <property type="match status" value="1"/>
</dbReference>
<dbReference type="EMBL" id="BANT01000028">
    <property type="protein sequence ID" value="GAC58002.1"/>
    <property type="molecule type" value="Genomic_DNA"/>
</dbReference>
<evidence type="ECO:0000256" key="2">
    <source>
        <dbReference type="ARBA" id="ARBA00022448"/>
    </source>
</evidence>
<keyword evidence="4 7" id="KW-0812">Transmembrane</keyword>
<reference evidence="9 10" key="1">
    <citation type="submission" date="2012-12" db="EMBL/GenBank/DDBJ databases">
        <title>Whole genome shotgun sequence of Gordonia hirsuta NBRC 16056.</title>
        <authorList>
            <person name="Isaki-Nakamura S."/>
            <person name="Hosoyama A."/>
            <person name="Tsuchikane K."/>
            <person name="Katsumata H."/>
            <person name="Baba S."/>
            <person name="Yamazaki S."/>
            <person name="Fujita N."/>
        </authorList>
    </citation>
    <scope>NUCLEOTIDE SEQUENCE [LARGE SCALE GENOMIC DNA]</scope>
    <source>
        <strain evidence="9 10">NBRC 16056</strain>
    </source>
</reference>
<feature type="domain" description="Major facilitator superfamily (MFS) profile" evidence="8">
    <location>
        <begin position="1"/>
        <end position="75"/>
    </location>
</feature>
<keyword evidence="2" id="KW-0813">Transport</keyword>
<feature type="transmembrane region" description="Helical" evidence="7">
    <location>
        <begin position="20"/>
        <end position="40"/>
    </location>
</feature>
<evidence type="ECO:0000313" key="9">
    <source>
        <dbReference type="EMBL" id="GAC58002.1"/>
    </source>
</evidence>
<feature type="transmembrane region" description="Helical" evidence="7">
    <location>
        <begin position="52"/>
        <end position="70"/>
    </location>
</feature>
<dbReference type="SUPFAM" id="SSF103473">
    <property type="entry name" value="MFS general substrate transporter"/>
    <property type="match status" value="1"/>
</dbReference>
<organism evidence="9 10">
    <name type="scientific">Gordonia hirsuta DSM 44140 = NBRC 16056</name>
    <dbReference type="NCBI Taxonomy" id="1121927"/>
    <lineage>
        <taxon>Bacteria</taxon>
        <taxon>Bacillati</taxon>
        <taxon>Actinomycetota</taxon>
        <taxon>Actinomycetes</taxon>
        <taxon>Mycobacteriales</taxon>
        <taxon>Gordoniaceae</taxon>
        <taxon>Gordonia</taxon>
    </lineage>
</organism>
<keyword evidence="5 7" id="KW-1133">Transmembrane helix</keyword>
<dbReference type="Pfam" id="PF07690">
    <property type="entry name" value="MFS_1"/>
    <property type="match status" value="1"/>
</dbReference>
<dbReference type="PROSITE" id="PS50850">
    <property type="entry name" value="MFS"/>
    <property type="match status" value="1"/>
</dbReference>
<dbReference type="PANTHER" id="PTHR42718">
    <property type="entry name" value="MAJOR FACILITATOR SUPERFAMILY MULTIDRUG TRANSPORTER MFSC"/>
    <property type="match status" value="1"/>
</dbReference>
<keyword evidence="10" id="KW-1185">Reference proteome</keyword>
<dbReference type="PANTHER" id="PTHR42718:SF47">
    <property type="entry name" value="METHYL VIOLOGEN RESISTANCE PROTEIN SMVA"/>
    <property type="match status" value="1"/>
</dbReference>
<dbReference type="InterPro" id="IPR036259">
    <property type="entry name" value="MFS_trans_sf"/>
</dbReference>
<keyword evidence="3" id="KW-1003">Cell membrane</keyword>
<evidence type="ECO:0000256" key="6">
    <source>
        <dbReference type="ARBA" id="ARBA00023136"/>
    </source>
</evidence>
<evidence type="ECO:0000256" key="3">
    <source>
        <dbReference type="ARBA" id="ARBA00022475"/>
    </source>
</evidence>
<keyword evidence="6 7" id="KW-0472">Membrane</keyword>
<comment type="subcellular location">
    <subcellularLocation>
        <location evidence="1">Cell membrane</location>
        <topology evidence="1">Multi-pass membrane protein</topology>
    </subcellularLocation>
</comment>
<accession>L7LD74</accession>
<dbReference type="GO" id="GO:0005886">
    <property type="term" value="C:plasma membrane"/>
    <property type="evidence" value="ECO:0007669"/>
    <property type="project" value="UniProtKB-SubCell"/>
</dbReference>
<protein>
    <submittedName>
        <fullName evidence="9">Putative drug resistance transporter</fullName>
    </submittedName>
</protein>
<dbReference type="InterPro" id="IPR011701">
    <property type="entry name" value="MFS"/>
</dbReference>
<dbReference type="AlphaFoldDB" id="L7LD74"/>
<evidence type="ECO:0000256" key="4">
    <source>
        <dbReference type="ARBA" id="ARBA00022692"/>
    </source>
</evidence>
<proteinExistence type="predicted"/>
<comment type="caution">
    <text evidence="9">The sequence shown here is derived from an EMBL/GenBank/DDBJ whole genome shotgun (WGS) entry which is preliminary data.</text>
</comment>
<gene>
    <name evidence="9" type="ORF">GOHSU_28_00570</name>
</gene>
<evidence type="ECO:0000313" key="10">
    <source>
        <dbReference type="Proteomes" id="UP000053405"/>
    </source>
</evidence>
<dbReference type="STRING" id="1121927.GOHSU_28_00570"/>
<dbReference type="eggNOG" id="COG0477">
    <property type="taxonomic scope" value="Bacteria"/>
</dbReference>
<evidence type="ECO:0000256" key="5">
    <source>
        <dbReference type="ARBA" id="ARBA00022989"/>
    </source>
</evidence>
<sequence>MAALNTALPDIARDVHATSVQMTWIIDGYTLILAALLLPAGAVGDRFGRRGILMLGLVIFGIASLAAVWVQTPVN</sequence>
<dbReference type="InterPro" id="IPR020846">
    <property type="entry name" value="MFS_dom"/>
</dbReference>
<dbReference type="GO" id="GO:0022857">
    <property type="term" value="F:transmembrane transporter activity"/>
    <property type="evidence" value="ECO:0007669"/>
    <property type="project" value="InterPro"/>
</dbReference>
<evidence type="ECO:0000256" key="7">
    <source>
        <dbReference type="SAM" id="Phobius"/>
    </source>
</evidence>
<name>L7LD74_9ACTN</name>